<evidence type="ECO:0000259" key="5">
    <source>
        <dbReference type="PROSITE" id="PS50261"/>
    </source>
</evidence>
<feature type="domain" description="G-protein coupled receptors family 2 profile 2" evidence="5">
    <location>
        <begin position="1"/>
        <end position="86"/>
    </location>
</feature>
<proteinExistence type="predicted"/>
<dbReference type="GO" id="GO:0007166">
    <property type="term" value="P:cell surface receptor signaling pathway"/>
    <property type="evidence" value="ECO:0007669"/>
    <property type="project" value="InterPro"/>
</dbReference>
<dbReference type="OrthoDB" id="5967113at2759"/>
<keyword evidence="7" id="KW-1185">Reference proteome</keyword>
<dbReference type="GO" id="GO:0005886">
    <property type="term" value="C:plasma membrane"/>
    <property type="evidence" value="ECO:0007669"/>
    <property type="project" value="TreeGrafter"/>
</dbReference>
<dbReference type="GO" id="GO:0008528">
    <property type="term" value="F:G protein-coupled peptide receptor activity"/>
    <property type="evidence" value="ECO:0007669"/>
    <property type="project" value="TreeGrafter"/>
</dbReference>
<name>A0A5B7J6A8_PORTR</name>
<evidence type="ECO:0000256" key="1">
    <source>
        <dbReference type="ARBA" id="ARBA00004141"/>
    </source>
</evidence>
<evidence type="ECO:0000313" key="6">
    <source>
        <dbReference type="EMBL" id="MPC88004.1"/>
    </source>
</evidence>
<dbReference type="InterPro" id="IPR017981">
    <property type="entry name" value="GPCR_2-like_7TM"/>
</dbReference>
<dbReference type="PANTHER" id="PTHR45620:SF17">
    <property type="entry name" value="PDF RECEPTOR"/>
    <property type="match status" value="1"/>
</dbReference>
<dbReference type="Proteomes" id="UP000324222">
    <property type="component" value="Unassembled WGS sequence"/>
</dbReference>
<organism evidence="6 7">
    <name type="scientific">Portunus trituberculatus</name>
    <name type="common">Swimming crab</name>
    <name type="synonym">Neptunus trituberculatus</name>
    <dbReference type="NCBI Taxonomy" id="210409"/>
    <lineage>
        <taxon>Eukaryota</taxon>
        <taxon>Metazoa</taxon>
        <taxon>Ecdysozoa</taxon>
        <taxon>Arthropoda</taxon>
        <taxon>Crustacea</taxon>
        <taxon>Multicrustacea</taxon>
        <taxon>Malacostraca</taxon>
        <taxon>Eumalacostraca</taxon>
        <taxon>Eucarida</taxon>
        <taxon>Decapoda</taxon>
        <taxon>Pleocyemata</taxon>
        <taxon>Brachyura</taxon>
        <taxon>Eubrachyura</taxon>
        <taxon>Portunoidea</taxon>
        <taxon>Portunidae</taxon>
        <taxon>Portuninae</taxon>
        <taxon>Portunus</taxon>
    </lineage>
</organism>
<comment type="subcellular location">
    <subcellularLocation>
        <location evidence="1">Membrane</location>
        <topology evidence="1">Multi-pass membrane protein</topology>
    </subcellularLocation>
</comment>
<reference evidence="6 7" key="1">
    <citation type="submission" date="2019-05" db="EMBL/GenBank/DDBJ databases">
        <title>Another draft genome of Portunus trituberculatus and its Hox gene families provides insights of decapod evolution.</title>
        <authorList>
            <person name="Jeong J.-H."/>
            <person name="Song I."/>
            <person name="Kim S."/>
            <person name="Choi T."/>
            <person name="Kim D."/>
            <person name="Ryu S."/>
            <person name="Kim W."/>
        </authorList>
    </citation>
    <scope>NUCLEOTIDE SEQUENCE [LARGE SCALE GENOMIC DNA]</scope>
    <source>
        <tissue evidence="6">Muscle</tissue>
    </source>
</reference>
<evidence type="ECO:0000313" key="7">
    <source>
        <dbReference type="Proteomes" id="UP000324222"/>
    </source>
</evidence>
<protein>
    <submittedName>
        <fullName evidence="6">PDF receptor</fullName>
    </submittedName>
</protein>
<dbReference type="GO" id="GO:0007188">
    <property type="term" value="P:adenylate cyclase-modulating G protein-coupled receptor signaling pathway"/>
    <property type="evidence" value="ECO:0007669"/>
    <property type="project" value="TreeGrafter"/>
</dbReference>
<gene>
    <name evidence="6" type="primary">Pdfr_1</name>
    <name evidence="6" type="ORF">E2C01_082893</name>
</gene>
<dbReference type="Pfam" id="PF00002">
    <property type="entry name" value="7tm_2"/>
    <property type="match status" value="1"/>
</dbReference>
<comment type="caution">
    <text evidence="6">The sequence shown here is derived from an EMBL/GenBank/DDBJ whole genome shotgun (WGS) entry which is preliminary data.</text>
</comment>
<dbReference type="Gene3D" id="1.20.1070.10">
    <property type="entry name" value="Rhodopsin 7-helix transmembrane proteins"/>
    <property type="match status" value="1"/>
</dbReference>
<dbReference type="InterPro" id="IPR050332">
    <property type="entry name" value="GPCR_2"/>
</dbReference>
<dbReference type="PROSITE" id="PS50261">
    <property type="entry name" value="G_PROTEIN_RECEP_F2_4"/>
    <property type="match status" value="1"/>
</dbReference>
<dbReference type="PANTHER" id="PTHR45620">
    <property type="entry name" value="PDF RECEPTOR-LIKE PROTEIN-RELATED"/>
    <property type="match status" value="1"/>
</dbReference>
<evidence type="ECO:0000256" key="4">
    <source>
        <dbReference type="ARBA" id="ARBA00023136"/>
    </source>
</evidence>
<keyword evidence="2" id="KW-0812">Transmembrane</keyword>
<keyword evidence="3" id="KW-1133">Transmembrane helix</keyword>
<keyword evidence="4" id="KW-0472">Membrane</keyword>
<dbReference type="InterPro" id="IPR000832">
    <property type="entry name" value="GPCR_2_secretin-like"/>
</dbReference>
<keyword evidence="6" id="KW-0675">Receptor</keyword>
<dbReference type="AlphaFoldDB" id="A0A5B7J6A8"/>
<sequence>MKVLCVSFGISCESIPLPCYVTNSSPAVPPPQPVLCEAFYIVLEYGRSAMFMWMFIEGMYLNNLISVAFFQGPPNYSAYYAIGWGE</sequence>
<evidence type="ECO:0000256" key="2">
    <source>
        <dbReference type="ARBA" id="ARBA00022692"/>
    </source>
</evidence>
<evidence type="ECO:0000256" key="3">
    <source>
        <dbReference type="ARBA" id="ARBA00022989"/>
    </source>
</evidence>
<dbReference type="EMBL" id="VSRR010076300">
    <property type="protein sequence ID" value="MPC88004.1"/>
    <property type="molecule type" value="Genomic_DNA"/>
</dbReference>
<accession>A0A5B7J6A8</accession>